<dbReference type="SUPFAM" id="SSF56091">
    <property type="entry name" value="DNA ligase/mRNA capping enzyme, catalytic domain"/>
    <property type="match status" value="1"/>
</dbReference>
<name>A0ABU0AR15_9BACI</name>
<keyword evidence="2 4" id="KW-0436">Ligase</keyword>
<dbReference type="EC" id="6.5.1.6" evidence="4"/>
<accession>A0ABU0AR15</accession>
<dbReference type="EC" id="6.5.1.1" evidence="4"/>
<evidence type="ECO:0000256" key="2">
    <source>
        <dbReference type="ARBA" id="ARBA00022598"/>
    </source>
</evidence>
<dbReference type="PANTHER" id="PTHR45674:SF4">
    <property type="entry name" value="DNA LIGASE 1"/>
    <property type="match status" value="1"/>
</dbReference>
<comment type="similarity">
    <text evidence="1">Belongs to the ATP-dependent DNA ligase family.</text>
</comment>
<sequence length="274" mass="32320">MYISPMLLQKSSEAFSDDTYLSELKLDGIRLTLYKSNGEVKLYTRHKNIVSNKFKELLTIDIPNGTVLDGEIIVTDSRGHPCFESMMERFQSNHSNHKIQYCVFDVLFYKNKNVMSRTLIERKMMLEEFLPQNDQIVLVKYLAGHGLEYFNLVKEQGLEGIVLKKASSIYRPKSRSYNWLKVINYQHDEVYLTGLRKNNFGVFLSFNDGSPAGIMEFMKPEDRKILYSEYKKYAIRETKDFIFLEPRLKGKVKYRNLTRKGYLRIPSFEHWIKN</sequence>
<dbReference type="Gene3D" id="3.30.1490.70">
    <property type="match status" value="1"/>
</dbReference>
<feature type="domain" description="ATP-dependent DNA ligase family profile" evidence="3">
    <location>
        <begin position="92"/>
        <end position="182"/>
    </location>
</feature>
<dbReference type="PANTHER" id="PTHR45674">
    <property type="entry name" value="DNA LIGASE 1/3 FAMILY MEMBER"/>
    <property type="match status" value="1"/>
</dbReference>
<reference evidence="4 5" key="1">
    <citation type="submission" date="2023-07" db="EMBL/GenBank/DDBJ databases">
        <title>Genomic Encyclopedia of Type Strains, Phase IV (KMG-IV): sequencing the most valuable type-strain genomes for metagenomic binning, comparative biology and taxonomic classification.</title>
        <authorList>
            <person name="Goeker M."/>
        </authorList>
    </citation>
    <scope>NUCLEOTIDE SEQUENCE [LARGE SCALE GENOMIC DNA]</scope>
    <source>
        <strain evidence="4 5">DSM 23494</strain>
    </source>
</reference>
<comment type="caution">
    <text evidence="4">The sequence shown here is derived from an EMBL/GenBank/DDBJ whole genome shotgun (WGS) entry which is preliminary data.</text>
</comment>
<dbReference type="InterPro" id="IPR012310">
    <property type="entry name" value="DNA_ligase_ATP-dep_cent"/>
</dbReference>
<dbReference type="CDD" id="cd07906">
    <property type="entry name" value="Adenylation_DNA_ligase_LigD_LigC"/>
    <property type="match status" value="1"/>
</dbReference>
<dbReference type="PROSITE" id="PS50160">
    <property type="entry name" value="DNA_LIGASE_A3"/>
    <property type="match status" value="1"/>
</dbReference>
<dbReference type="InterPro" id="IPR050191">
    <property type="entry name" value="ATP-dep_DNA_ligase"/>
</dbReference>
<dbReference type="Pfam" id="PF01068">
    <property type="entry name" value="DNA_ligase_A_M"/>
    <property type="match status" value="1"/>
</dbReference>
<evidence type="ECO:0000313" key="5">
    <source>
        <dbReference type="Proteomes" id="UP001238088"/>
    </source>
</evidence>
<proteinExistence type="inferred from homology"/>
<dbReference type="EC" id="6.5.1.7" evidence="4"/>
<protein>
    <submittedName>
        <fullName evidence="4">DNA ligase-1</fullName>
        <ecNumber evidence="4">6.5.1.1</ecNumber>
        <ecNumber evidence="4">6.5.1.6</ecNumber>
        <ecNumber evidence="4">6.5.1.7</ecNumber>
    </submittedName>
</protein>
<evidence type="ECO:0000259" key="3">
    <source>
        <dbReference type="PROSITE" id="PS50160"/>
    </source>
</evidence>
<evidence type="ECO:0000313" key="4">
    <source>
        <dbReference type="EMBL" id="MDQ0273480.1"/>
    </source>
</evidence>
<dbReference type="EMBL" id="JAUSUB010000041">
    <property type="protein sequence ID" value="MDQ0273480.1"/>
    <property type="molecule type" value="Genomic_DNA"/>
</dbReference>
<dbReference type="Gene3D" id="3.30.470.30">
    <property type="entry name" value="DNA ligase/mRNA capping enzyme"/>
    <property type="match status" value="1"/>
</dbReference>
<gene>
    <name evidence="4" type="ORF">J2S17_005412</name>
</gene>
<dbReference type="Proteomes" id="UP001238088">
    <property type="component" value="Unassembled WGS sequence"/>
</dbReference>
<keyword evidence="5" id="KW-1185">Reference proteome</keyword>
<organism evidence="4 5">
    <name type="scientific">Cytobacillus purgationiresistens</name>
    <dbReference type="NCBI Taxonomy" id="863449"/>
    <lineage>
        <taxon>Bacteria</taxon>
        <taxon>Bacillati</taxon>
        <taxon>Bacillota</taxon>
        <taxon>Bacilli</taxon>
        <taxon>Bacillales</taxon>
        <taxon>Bacillaceae</taxon>
        <taxon>Cytobacillus</taxon>
    </lineage>
</organism>
<dbReference type="RefSeq" id="WP_307479650.1">
    <property type="nucleotide sequence ID" value="NZ_JAUSUB010000041.1"/>
</dbReference>
<evidence type="ECO:0000256" key="1">
    <source>
        <dbReference type="ARBA" id="ARBA00007572"/>
    </source>
</evidence>
<dbReference type="GO" id="GO:0003910">
    <property type="term" value="F:DNA ligase (ATP) activity"/>
    <property type="evidence" value="ECO:0007669"/>
    <property type="project" value="UniProtKB-EC"/>
</dbReference>